<dbReference type="OrthoDB" id="2831684at2759"/>
<comment type="caution">
    <text evidence="2">The sequence shown here is derived from an EMBL/GenBank/DDBJ whole genome shotgun (WGS) entry which is preliminary data.</text>
</comment>
<name>A0A2N5SAT5_9BASI</name>
<proteinExistence type="predicted"/>
<dbReference type="Proteomes" id="UP000235388">
    <property type="component" value="Unassembled WGS sequence"/>
</dbReference>
<feature type="coiled-coil region" evidence="1">
    <location>
        <begin position="118"/>
        <end position="160"/>
    </location>
</feature>
<accession>A0A2N5SAT5</accession>
<reference evidence="2 3" key="1">
    <citation type="submission" date="2017-11" db="EMBL/GenBank/DDBJ databases">
        <title>De novo assembly and phasing of dikaryotic genomes from two isolates of Puccinia coronata f. sp. avenae, the causal agent of oat crown rust.</title>
        <authorList>
            <person name="Miller M.E."/>
            <person name="Zhang Y."/>
            <person name="Omidvar V."/>
            <person name="Sperschneider J."/>
            <person name="Schwessinger B."/>
            <person name="Raley C."/>
            <person name="Palmer J.M."/>
            <person name="Garnica D."/>
            <person name="Upadhyaya N."/>
            <person name="Rathjen J."/>
            <person name="Taylor J.M."/>
            <person name="Park R.F."/>
            <person name="Dodds P.N."/>
            <person name="Hirsch C.D."/>
            <person name="Kianian S.F."/>
            <person name="Figueroa M."/>
        </authorList>
    </citation>
    <scope>NUCLEOTIDE SEQUENCE [LARGE SCALE GENOMIC DNA]</scope>
    <source>
        <strain evidence="2">12NC29</strain>
    </source>
</reference>
<keyword evidence="1" id="KW-0175">Coiled coil</keyword>
<evidence type="ECO:0000313" key="3">
    <source>
        <dbReference type="Proteomes" id="UP000235388"/>
    </source>
</evidence>
<evidence type="ECO:0000313" key="2">
    <source>
        <dbReference type="EMBL" id="PLW10350.1"/>
    </source>
</evidence>
<dbReference type="EMBL" id="PGCJ01001063">
    <property type="protein sequence ID" value="PLW10350.1"/>
    <property type="molecule type" value="Genomic_DNA"/>
</dbReference>
<protein>
    <submittedName>
        <fullName evidence="2">Uncharacterized protein</fullName>
    </submittedName>
</protein>
<keyword evidence="3" id="KW-1185">Reference proteome</keyword>
<organism evidence="2 3">
    <name type="scientific">Puccinia coronata f. sp. avenae</name>
    <dbReference type="NCBI Taxonomy" id="200324"/>
    <lineage>
        <taxon>Eukaryota</taxon>
        <taxon>Fungi</taxon>
        <taxon>Dikarya</taxon>
        <taxon>Basidiomycota</taxon>
        <taxon>Pucciniomycotina</taxon>
        <taxon>Pucciniomycetes</taxon>
        <taxon>Pucciniales</taxon>
        <taxon>Pucciniaceae</taxon>
        <taxon>Puccinia</taxon>
    </lineage>
</organism>
<sequence length="233" mass="25678">MSVMDINNFEALLDQPESFPDPELVPKKKRCAGGHKNHTEAPKELTNELAVVLVVEFKTFFCEKCGTATLSLPEEHFVELEAENVAERLNDIQGAEEIQDLIGGETINGELEMLYNCVDKIKETLDKKQAAIEQKQQMANEVVARKRKRAEEKIAKNERETPPKGLYRLQPPAARSVAATDVTSVYQTDVTSAAPTDTLCLCSNVSVGPADIKSVWATDVTSVASGRRYRGGL</sequence>
<gene>
    <name evidence="2" type="ORF">PCANC_19664</name>
</gene>
<dbReference type="AlphaFoldDB" id="A0A2N5SAT5"/>
<evidence type="ECO:0000256" key="1">
    <source>
        <dbReference type="SAM" id="Coils"/>
    </source>
</evidence>